<feature type="compositionally biased region" description="Basic and acidic residues" evidence="11">
    <location>
        <begin position="182"/>
        <end position="207"/>
    </location>
</feature>
<feature type="domain" description="Fibronectin type-III" evidence="14">
    <location>
        <begin position="6584"/>
        <end position="6677"/>
    </location>
</feature>
<feature type="domain" description="Fibronectin type-III" evidence="14">
    <location>
        <begin position="1543"/>
        <end position="1638"/>
    </location>
</feature>
<dbReference type="SMART" id="SM00060">
    <property type="entry name" value="FN3"/>
    <property type="match status" value="39"/>
</dbReference>
<feature type="region of interest" description="Disordered" evidence="11">
    <location>
        <begin position="7310"/>
        <end position="7385"/>
    </location>
</feature>
<feature type="domain" description="Fibronectin type-III" evidence="14">
    <location>
        <begin position="2633"/>
        <end position="2726"/>
    </location>
</feature>
<dbReference type="FunFam" id="2.60.40.10:FF:001845">
    <property type="entry name" value="Bent, isoform H"/>
    <property type="match status" value="1"/>
</dbReference>
<dbReference type="GO" id="GO:0008307">
    <property type="term" value="F:structural constituent of muscle"/>
    <property type="evidence" value="ECO:0007669"/>
    <property type="project" value="TreeGrafter"/>
</dbReference>
<feature type="domain" description="Fibronectin type-III" evidence="14">
    <location>
        <begin position="6292"/>
        <end position="6387"/>
    </location>
</feature>
<evidence type="ECO:0000313" key="15">
    <source>
        <dbReference type="EMBL" id="CAG6776864.1"/>
    </source>
</evidence>
<dbReference type="FunFam" id="2.60.40.10:FF:000553">
    <property type="entry name" value="Uncharacterized protein, isoform J"/>
    <property type="match status" value="1"/>
</dbReference>
<dbReference type="InterPro" id="IPR008271">
    <property type="entry name" value="Ser/Thr_kinase_AS"/>
</dbReference>
<feature type="domain" description="Ig-like" evidence="13">
    <location>
        <begin position="1934"/>
        <end position="2033"/>
    </location>
</feature>
<feature type="domain" description="Ig-like" evidence="13">
    <location>
        <begin position="4601"/>
        <end position="4690"/>
    </location>
</feature>
<feature type="domain" description="Fibronectin type-III" evidence="14">
    <location>
        <begin position="5800"/>
        <end position="5896"/>
    </location>
</feature>
<feature type="domain" description="Ig-like" evidence="13">
    <location>
        <begin position="7494"/>
        <end position="7577"/>
    </location>
</feature>
<evidence type="ECO:0000256" key="3">
    <source>
        <dbReference type="ARBA" id="ARBA00022443"/>
    </source>
</evidence>
<feature type="domain" description="Fibronectin type-III" evidence="14">
    <location>
        <begin position="4998"/>
        <end position="5092"/>
    </location>
</feature>
<feature type="region of interest" description="Disordered" evidence="11">
    <location>
        <begin position="5081"/>
        <end position="5113"/>
    </location>
</feature>
<name>A0A8D9F599_9HEMI</name>
<feature type="compositionally biased region" description="Basic and acidic residues" evidence="11">
    <location>
        <begin position="27"/>
        <end position="86"/>
    </location>
</feature>
<feature type="domain" description="Fibronectin type-III" evidence="14">
    <location>
        <begin position="4108"/>
        <end position="4202"/>
    </location>
</feature>
<dbReference type="FunFam" id="2.60.40.10:FF:000127">
    <property type="entry name" value="titin isoform X1"/>
    <property type="match status" value="6"/>
</dbReference>
<dbReference type="Pfam" id="PF00041">
    <property type="entry name" value="fn3"/>
    <property type="match status" value="39"/>
</dbReference>
<evidence type="ECO:0000256" key="1">
    <source>
        <dbReference type="ARBA" id="ARBA00004496"/>
    </source>
</evidence>
<dbReference type="FunFam" id="2.60.40.10:FF:000147">
    <property type="entry name" value="Myosin light chain kinase"/>
    <property type="match status" value="1"/>
</dbReference>
<feature type="domain" description="Ig-like" evidence="13">
    <location>
        <begin position="3126"/>
        <end position="3215"/>
    </location>
</feature>
<evidence type="ECO:0000256" key="11">
    <source>
        <dbReference type="SAM" id="MobiDB-lite"/>
    </source>
</evidence>
<feature type="domain" description="Ig-like" evidence="13">
    <location>
        <begin position="7378"/>
        <end position="7473"/>
    </location>
</feature>
<feature type="domain" description="Fibronectin type-III" evidence="14">
    <location>
        <begin position="5493"/>
        <end position="5598"/>
    </location>
</feature>
<feature type="domain" description="Fibronectin type-III" evidence="14">
    <location>
        <begin position="2040"/>
        <end position="2136"/>
    </location>
</feature>
<feature type="domain" description="Fibronectin type-III" evidence="14">
    <location>
        <begin position="1242"/>
        <end position="1337"/>
    </location>
</feature>
<dbReference type="Gene3D" id="2.60.40.10">
    <property type="entry name" value="Immunoglobulins"/>
    <property type="match status" value="69"/>
</dbReference>
<dbReference type="SMART" id="SM00409">
    <property type="entry name" value="IG"/>
    <property type="match status" value="30"/>
</dbReference>
<feature type="domain" description="Fibronectin type-III" evidence="14">
    <location>
        <begin position="4208"/>
        <end position="4302"/>
    </location>
</feature>
<feature type="domain" description="Fibronectin type-III" evidence="14">
    <location>
        <begin position="3811"/>
        <end position="3907"/>
    </location>
</feature>
<feature type="compositionally biased region" description="Basic and acidic residues" evidence="11">
    <location>
        <begin position="114"/>
        <end position="125"/>
    </location>
</feature>
<dbReference type="InterPro" id="IPR013098">
    <property type="entry name" value="Ig_I-set"/>
</dbReference>
<dbReference type="InterPro" id="IPR003961">
    <property type="entry name" value="FN3_dom"/>
</dbReference>
<dbReference type="InterPro" id="IPR000719">
    <property type="entry name" value="Prot_kinase_dom"/>
</dbReference>
<feature type="compositionally biased region" description="Low complexity" evidence="11">
    <location>
        <begin position="149"/>
        <end position="164"/>
    </location>
</feature>
<feature type="domain" description="Fibronectin type-III" evidence="14">
    <location>
        <begin position="3322"/>
        <end position="3417"/>
    </location>
</feature>
<feature type="domain" description="Fibronectin type-III" evidence="14">
    <location>
        <begin position="3617"/>
        <end position="3711"/>
    </location>
</feature>
<evidence type="ECO:0000256" key="2">
    <source>
        <dbReference type="ARBA" id="ARBA00006692"/>
    </source>
</evidence>
<dbReference type="Pfam" id="PF00069">
    <property type="entry name" value="Pkinase"/>
    <property type="match status" value="1"/>
</dbReference>
<feature type="domain" description="Ig-like" evidence="13">
    <location>
        <begin position="463"/>
        <end position="554"/>
    </location>
</feature>
<feature type="domain" description="Ig-like" evidence="13">
    <location>
        <begin position="4900"/>
        <end position="4991"/>
    </location>
</feature>
<dbReference type="InterPro" id="IPR003599">
    <property type="entry name" value="Ig_sub"/>
</dbReference>
<keyword evidence="9" id="KW-0393">Immunoglobulin domain</keyword>
<evidence type="ECO:0000256" key="4">
    <source>
        <dbReference type="ARBA" id="ARBA00022490"/>
    </source>
</evidence>
<dbReference type="CDD" id="cd00063">
    <property type="entry name" value="FN3"/>
    <property type="match status" value="39"/>
</dbReference>
<dbReference type="FunFam" id="2.60.40.10:FF:000051">
    <property type="entry name" value="Uncharacterized protein, isoform J"/>
    <property type="match status" value="9"/>
</dbReference>
<dbReference type="Gene3D" id="1.10.510.10">
    <property type="entry name" value="Transferase(Phosphotransferase) domain 1"/>
    <property type="match status" value="1"/>
</dbReference>
<feature type="domain" description="Ig-like" evidence="13">
    <location>
        <begin position="557"/>
        <end position="641"/>
    </location>
</feature>
<dbReference type="InterPro" id="IPR013783">
    <property type="entry name" value="Ig-like_fold"/>
</dbReference>
<protein>
    <submittedName>
        <fullName evidence="15">Twitchin</fullName>
    </submittedName>
</protein>
<dbReference type="SMART" id="SM00220">
    <property type="entry name" value="S_TKc"/>
    <property type="match status" value="1"/>
</dbReference>
<dbReference type="FunFam" id="2.60.40.10:FF:000440">
    <property type="entry name" value="Bent, isoform C"/>
    <property type="match status" value="1"/>
</dbReference>
<dbReference type="PROSITE" id="PS50853">
    <property type="entry name" value="FN3"/>
    <property type="match status" value="39"/>
</dbReference>
<evidence type="ECO:0000256" key="6">
    <source>
        <dbReference type="ARBA" id="ARBA00022741"/>
    </source>
</evidence>
<feature type="compositionally biased region" description="Basic and acidic residues" evidence="11">
    <location>
        <begin position="5188"/>
        <end position="5209"/>
    </location>
</feature>
<organism evidence="15">
    <name type="scientific">Cacopsylla melanoneura</name>
    <dbReference type="NCBI Taxonomy" id="428564"/>
    <lineage>
        <taxon>Eukaryota</taxon>
        <taxon>Metazoa</taxon>
        <taxon>Ecdysozoa</taxon>
        <taxon>Arthropoda</taxon>
        <taxon>Hexapoda</taxon>
        <taxon>Insecta</taxon>
        <taxon>Pterygota</taxon>
        <taxon>Neoptera</taxon>
        <taxon>Paraneoptera</taxon>
        <taxon>Hemiptera</taxon>
        <taxon>Sternorrhyncha</taxon>
        <taxon>Psylloidea</taxon>
        <taxon>Psyllidae</taxon>
        <taxon>Psyllinae</taxon>
        <taxon>Cacopsylla</taxon>
    </lineage>
</organism>
<evidence type="ECO:0000256" key="9">
    <source>
        <dbReference type="ARBA" id="ARBA00023319"/>
    </source>
</evidence>
<feature type="domain" description="Fibronectin type-III" evidence="14">
    <location>
        <begin position="3027"/>
        <end position="3122"/>
    </location>
</feature>
<dbReference type="FunFam" id="2.60.40.10:FF:000056">
    <property type="entry name" value="twitchin isoform X4"/>
    <property type="match status" value="25"/>
</dbReference>
<dbReference type="FunFam" id="2.60.40.10:FF:000935">
    <property type="entry name" value="Uncharacterized protein, isoform I"/>
    <property type="match status" value="1"/>
</dbReference>
<dbReference type="FunFam" id="2.60.40.10:FF:000080">
    <property type="entry name" value="Myosin light chain kinase, smooth muscle"/>
    <property type="match status" value="1"/>
</dbReference>
<comment type="similarity">
    <text evidence="2">Belongs to the protein kinase superfamily. CAMK Ser/Thr protein kinase family.</text>
</comment>
<feature type="domain" description="Fibronectin type-III" evidence="14">
    <location>
        <begin position="3223"/>
        <end position="3316"/>
    </location>
</feature>
<feature type="domain" description="Fibronectin type-III" evidence="14">
    <location>
        <begin position="6192"/>
        <end position="6286"/>
    </location>
</feature>
<feature type="compositionally biased region" description="Basic and acidic residues" evidence="11">
    <location>
        <begin position="2434"/>
        <end position="2448"/>
    </location>
</feature>
<feature type="domain" description="Fibronectin type-III" evidence="14">
    <location>
        <begin position="2338"/>
        <end position="2431"/>
    </location>
</feature>
<feature type="domain" description="Fibronectin type-III" evidence="14">
    <location>
        <begin position="939"/>
        <end position="1039"/>
    </location>
</feature>
<feature type="domain" description="Fibronectin type-III" evidence="14">
    <location>
        <begin position="4697"/>
        <end position="4795"/>
    </location>
</feature>
<feature type="domain" description="Fibronectin type-III" evidence="14">
    <location>
        <begin position="4402"/>
        <end position="4495"/>
    </location>
</feature>
<feature type="domain" description="Ig-like" evidence="13">
    <location>
        <begin position="4306"/>
        <end position="4395"/>
    </location>
</feature>
<evidence type="ECO:0000259" key="14">
    <source>
        <dbReference type="PROSITE" id="PS50853"/>
    </source>
</evidence>
<feature type="domain" description="Ig-like" evidence="13">
    <location>
        <begin position="5601"/>
        <end position="5691"/>
    </location>
</feature>
<dbReference type="FunFam" id="2.60.40.10:FF:000504">
    <property type="entry name" value="Bent, isoform J"/>
    <property type="match status" value="1"/>
</dbReference>
<feature type="domain" description="Ig-like" evidence="13">
    <location>
        <begin position="2241"/>
        <end position="2330"/>
    </location>
</feature>
<dbReference type="FunFam" id="2.60.40.10:FF:000612">
    <property type="entry name" value="palladin isoform X1"/>
    <property type="match status" value="1"/>
</dbReference>
<feature type="domain" description="Fibronectin type-III" evidence="14">
    <location>
        <begin position="3913"/>
        <end position="4007"/>
    </location>
</feature>
<evidence type="ECO:0000256" key="5">
    <source>
        <dbReference type="ARBA" id="ARBA00022737"/>
    </source>
</evidence>
<dbReference type="FunFam" id="2.60.40.10:FF:000097">
    <property type="entry name" value="Bent, isoform F"/>
    <property type="match status" value="1"/>
</dbReference>
<feature type="domain" description="Ig-like" evidence="13">
    <location>
        <begin position="7182"/>
        <end position="7269"/>
    </location>
</feature>
<dbReference type="InterPro" id="IPR007110">
    <property type="entry name" value="Ig-like_dom"/>
</dbReference>
<feature type="domain" description="Fibronectin type-III" evidence="14">
    <location>
        <begin position="2928"/>
        <end position="3021"/>
    </location>
</feature>
<evidence type="ECO:0000259" key="13">
    <source>
        <dbReference type="PROSITE" id="PS50835"/>
    </source>
</evidence>
<keyword evidence="3" id="KW-0728">SH3 domain</keyword>
<feature type="domain" description="Fibronectin type-III" evidence="14">
    <location>
        <begin position="5902"/>
        <end position="5997"/>
    </location>
</feature>
<evidence type="ECO:0000256" key="10">
    <source>
        <dbReference type="PROSITE-ProRule" id="PRU10141"/>
    </source>
</evidence>
<feature type="domain" description="Fibronectin type-III" evidence="14">
    <location>
        <begin position="5198"/>
        <end position="5292"/>
    </location>
</feature>
<keyword evidence="4" id="KW-0963">Cytoplasm</keyword>
<dbReference type="SUPFAM" id="SSF48726">
    <property type="entry name" value="Immunoglobulin"/>
    <property type="match status" value="30"/>
</dbReference>
<feature type="domain" description="Ig-like" evidence="13">
    <location>
        <begin position="6486"/>
        <end position="6579"/>
    </location>
</feature>
<dbReference type="GO" id="GO:0031430">
    <property type="term" value="C:M band"/>
    <property type="evidence" value="ECO:0007669"/>
    <property type="project" value="TreeGrafter"/>
</dbReference>
<feature type="domain" description="Fibronectin type-III" evidence="14">
    <location>
        <begin position="4801"/>
        <end position="4898"/>
    </location>
</feature>
<reference evidence="15" key="1">
    <citation type="submission" date="2021-05" db="EMBL/GenBank/DDBJ databases">
        <authorList>
            <person name="Alioto T."/>
            <person name="Alioto T."/>
            <person name="Gomez Garrido J."/>
        </authorList>
    </citation>
    <scope>NUCLEOTIDE SEQUENCE</scope>
</reference>
<dbReference type="FunFam" id="3.30.200.20:FF:000249">
    <property type="entry name" value="twitchin isoform X2"/>
    <property type="match status" value="1"/>
</dbReference>
<dbReference type="PROSITE" id="PS50835">
    <property type="entry name" value="IG_LIKE"/>
    <property type="match status" value="21"/>
</dbReference>
<dbReference type="InterPro" id="IPR003598">
    <property type="entry name" value="Ig_sub2"/>
</dbReference>
<keyword evidence="5" id="KW-0677">Repeat</keyword>
<feature type="domain" description="Ig-like" evidence="13">
    <location>
        <begin position="2830"/>
        <end position="2920"/>
    </location>
</feature>
<dbReference type="SUPFAM" id="SSF56112">
    <property type="entry name" value="Protein kinase-like (PK-like)"/>
    <property type="match status" value="1"/>
</dbReference>
<dbReference type="PANTHER" id="PTHR14340:SF9">
    <property type="entry name" value="FIBRONECTIN TYPE-III DOMAIN-CONTAINING PROTEIN"/>
    <property type="match status" value="1"/>
</dbReference>
<feature type="domain" description="Fibronectin type-III" evidence="14">
    <location>
        <begin position="2142"/>
        <end position="2237"/>
    </location>
</feature>
<accession>A0A8D9F599</accession>
<evidence type="ECO:0000256" key="7">
    <source>
        <dbReference type="ARBA" id="ARBA00022840"/>
    </source>
</evidence>
<dbReference type="InterPro" id="IPR036179">
    <property type="entry name" value="Ig-like_dom_sf"/>
</dbReference>
<evidence type="ECO:0000259" key="12">
    <source>
        <dbReference type="PROSITE" id="PS50011"/>
    </source>
</evidence>
<feature type="domain" description="Fibronectin type-III" evidence="14">
    <location>
        <begin position="5393"/>
        <end position="5487"/>
    </location>
</feature>
<feature type="domain" description="Ig-like" evidence="13">
    <location>
        <begin position="6393"/>
        <end position="6481"/>
    </location>
</feature>
<feature type="domain" description="Fibronectin type-III" evidence="14">
    <location>
        <begin position="4502"/>
        <end position="4597"/>
    </location>
</feature>
<keyword evidence="7 10" id="KW-0067">ATP-binding</keyword>
<feature type="domain" description="Fibronectin type-III" evidence="14">
    <location>
        <begin position="1845"/>
        <end position="1939"/>
    </location>
</feature>
<dbReference type="GO" id="GO:0051239">
    <property type="term" value="P:regulation of multicellular organismal process"/>
    <property type="evidence" value="ECO:0007669"/>
    <property type="project" value="UniProtKB-ARBA"/>
</dbReference>
<feature type="domain" description="Fibronectin type-III" evidence="14">
    <location>
        <begin position="1438"/>
        <end position="1537"/>
    </location>
</feature>
<keyword evidence="6 10" id="KW-0547">Nucleotide-binding</keyword>
<dbReference type="GO" id="GO:0048738">
    <property type="term" value="P:cardiac muscle tissue development"/>
    <property type="evidence" value="ECO:0007669"/>
    <property type="project" value="TreeGrafter"/>
</dbReference>
<feature type="domain" description="Fibronectin type-III" evidence="14">
    <location>
        <begin position="3518"/>
        <end position="3611"/>
    </location>
</feature>
<comment type="subcellular location">
    <subcellularLocation>
        <location evidence="1">Cytoplasm</location>
    </subcellularLocation>
</comment>
<feature type="domain" description="Fibronectin type-III" evidence="14">
    <location>
        <begin position="5098"/>
        <end position="5192"/>
    </location>
</feature>
<keyword evidence="8" id="KW-1015">Disulfide bond</keyword>
<feature type="domain" description="Fibronectin type-III" evidence="14">
    <location>
        <begin position="836"/>
        <end position="933"/>
    </location>
</feature>
<dbReference type="Gene3D" id="3.30.200.20">
    <property type="entry name" value="Phosphorylase Kinase, domain 1"/>
    <property type="match status" value="1"/>
</dbReference>
<sequence>MLSSDTSGTGNEFFRFWSLVALCAAAKTEEPKDVKKPEAKAAAKTEEPKEVKKAEPKTPVIPEDKEVEIPKKTEAKLPPKPEESKTKPKVGAKAAEPTSAPSSKPPSRTPSLKLPDDKPEPKVPEIKAPADAPKIEVIREKSPADSRKSSLVPGSGPSSRRGSLIPPDDGKGRRPSLIISDEVGKLRPGEVYDPKRRRPSTDMRRPSVAELAEQIEKPSTPLKPIGPPGPPAIVDVQESYSAVEDQTGYMTVQVEGNPAPTFRFYKGMTELIEGGRFKFLTDGETNTITLCMRKVKPNDEGKYKVVVSNIHGEDSAEMQLYVSDASGMDFRAMLKKRKYAKWGKEEKDPDWGELKETEIPVPALKKVERKQDSFLKPLVDQYAKEGKDKKVQFECVFSKPNSKPKWYLRKDELFPGSKYKFKNENDVYQLIISNPKVEDAGKYTIEIGGVLSTAFLNVDDPDPCYSFIKPLPKKADGYTDHETVIECTVNNNMAIVGWFKQGVKLTDGDKYSISKSMQGICSLTIKECILQDSDTYMCKIEKQDDKTECKVKITEYPYKFTKVLKHQQLTEKDNLTLLCELDDERGEVVWHKNGEEIKGDKRVVITKDGRKRKLVIKDSKVTDAGMYTCTSNADKTEAEIVIQYQNRFNKKLKNTTAIEREKLVIDIELQDQTAPANWFFNGKPIEANDRIEIKNLGGGKHQLIFNKLELSDAGEIMVKSSGDLTSTCTLEVKKGEEIPVISFGDSVEGPCTKPITFEVPYKIEGTRQSQIEAKLVKDGKVLPLKDVEIIVQEDKVLYNIKRPTHAQSGAYQLKIGNSQGEAVKDITINMQDVPQPPAEIEVYDVFQTSCKIKWKPSPSDGGSPILQYVIERQDMSVKGGWQTCAEVPPGQPSEVEVKDLTHKKEYKFRIRAVNKVGSSEPNQFAKPVVAKDPWDEPSKPNNVEVVDWDKDHADLKWTRPENDGGAPITGYIIEFKEIGSDGKFDKDWQPGKTIDGDITAATIEGLKEGTQYEFRIRAVNKGGPGEPSDATKPIIAKCRFVKPFIIGDGLTNIVVKKGAVVKYDIKYGGEPEPEVVWENNTKEIKHDGDRITIDKYEYNSVITIRRSVRADSGKYKIILKNSSGTAESNSEVVVLDKPERPQGPLKVDEVRSNHIVVSWKKPKDNGGSEITGYLVEKMDVDTGRWIPAGVCSADKEAFKIENLTPKKKYKIRVKAVNKEGESEPLETEDSILAKNPYDEPGEPGKPKIVDYDNKSVKLEWTPPASDGGRPITHYVIEVKDKFALDWTEAAKTENADCIGTVEGLQEKMVYQFRVRGVNKAGIGAPSEPTDNHLCKHKNLKPRIDRDCMKSITIKAGRSTKWTVDVSGEPPPENSWHFKEKKLCNTERIKIENVDYQTTFNIIKAVRKDTGIYKLIAENPSGTDEATLELTVLSKPSSPEGPLAVSNVTKTGCKLKWKKPEDDGGLPVAEYEVEKMDLETGKWVRVGKVPGDKFGDEPEINVSGLEPGHEYKFRVRAVNDEGDSEPLTTEKSIIAKNPFDEPSKPGAPQIVDYDNESVKLKWTPPASDGGADLEKYIIEKKDRFKPDWEPAGECSPDKCEATVLDLKEGQEFQFRIIAVNKAGPSEPSDPSKLHLVKHKNLKPRIDRTNLKNIVLKAGKTVKFDVNIKGEPPPEVTWYLVDKETDQVSEKVRSEGNIEIVNVPYNTKISIVELTRKNSGMYRIKAENASGKDEADVEVTVLSAPSRPGGPLKVDDVTATGCKLKWKKPEDDGGKPVTAYAVEKLDEKTGRWVPVGRTTEPEYDVKGLQEGHEYKFRVKAINEEGESEPLESEHSIVAKNPFDAPGKPGCPNIEDWDVDRVVLNWEKPKSDGGAPITGYVIEKKEKRVSTWEEVLETKTPATKATVTGLKEGNTYQFRVRAVNKAGPGEPSDHTKPHVAKARNLKPWINRDKLQKVVVRAGHAVKFDVDMKGEPPPTVTWSLNGKPLENGPHVKIENEDYNTKIAITDTSRKNTGEYKIRAENINGFDEAPVEVVILDKPGAPEGPLDVTNVHKDGCKLSWNKPKDDGGLPLNGYIVEKQDVATGRWLPAGFVDANKTDHDITGLEPGKKYNFRVKAVNEEGESEPLETDHAILAKNPYDPPSAPGLPEIVDWDETMVELKWEMPIRDGGAPITGYIIESKSKFDPTFAKAVEIHGNVCRGRVPKLEEGNTYQFRVRAVNKAGPGEPSEETMPHVAKPRFAKPRIDRTNLNNQVIKVGHTVLFDVDVSGEPPPTITWTFAEQEITNNEGYQLDNKEYNTKLLVMKAKRAQSGKYIITAKNSVGEDVAELDLTVLGKPGKPGGPLKVEDITKNGCKLQWKKPEDDGGSPVEYYEIEKLDPHTGQWIPCGKSAEPEANITGLQEGKPYKFRVRAVNKEGESEDLETDHAIIAKNPFDPPKKPGRPEPKNWDKDFVDLEWRKPSSDGGAPIEKYIVQARDKDGRAWADVLTVPGDKTVGKVTDVIEGHEYEFRVVAVNKAGPSEPSDVSQSVIAKPRFLAPHIDRKNLGKKEIRRGQMLQFFANVKGEPAPKITWAYKGTVIFSNERLKLENEEYKTTFILMKSRRDDTGTYTVTAKNDSGVDSVDVEIVVVSVAGKPKGPLQVSDITAEGCHLAWNPPEDDGGSPIDHYIVERMDTDIGRWVPVVTSKTPEADVGGLYEGKEYQFRVKAVNAEGESEPLETSHAIVAKNPYSEPDRPGKPVPKDWNKSSAILKWTAPKSDNGAPITSYIIEKKDQYSSKWQKGAELIGNKCEGKVNDLVEGMKYTFRIIAVNKGGQSKPSEPSDPIVAKDRNVPPVIDRACIKDVTVKAGMNIKLDVRITGEPAPKKTWYHKKTKVDAKDFTSIEDEDYRTKLTISPAARHNTGAYTIKAENDSGKDEAVINVTVLDKPGKPEGPLKISDIHKEGCSLKWNPPEDDGGAPIEYYMVEKMETDTGRWVPAGRTKEHAYDVANLVPNQEYKFRVVAVNSEGESEPLEADKAIVAKNPFNEPGACSAPEIADWDKDYVDLTWTPPIKDGGAPITGYVIEKREVGSPRWVKAADIHSPECKGRADDLDEGVEYEFRIRAVNEAGPGEPSPASKSVITKPRKLAPKIDRSTLKNLKIHEGENFMFDVKVAGEPPPEITWTLNNKPITDNSVKWIDNKPNRTKFTHQNPERKDTGTYKIIATNKYGTDEAEFEVNVITKPAKPEGPLEVSNVHKDGCKLNWKKPKDDGGEPLEGYLIEKYDPETGVWIPVGKTKDTEMDVSGLTPGHEYKFRVKALNKEGESEPLETFSSIIARDPYTVPNPPGAPEPVDWSQSHCDLVWEEPVHDGGSPITSYIVEKKDKYNGVWEKAVETAAPLPQAIVSGLTEGNEYQFRVIAVNKAGQSEPSKASKNFIAKPRFLAPHIDRRHLGDVKLSAGTTLKFDANIIGEPVPHVDWRAGGNPLKNDKRVTLENIDYFTKIHIRPLQRSDTAQYCVTATNTQGKDQVFIEVVVTDRPSEPEGPIQVSDIHKEGCSLKWKRPLDDGGCPIEYYLVDKLDPVKCCWVPCGRSPEPHLDVTGLTPDKEYKFRVTAVNAEGESDPLSMDHSVLIKNPFDEPGKPGDLEATDWDKDHVDLQWTPPLSDGGSPITGYIVEVKDKSGNWEKAVVVPAGETSCTVPGLIEGETYQFQVKAVNAAGPGEPSKPTGPIVAKPKNLAPRIDRSTLDDIKIKAGQSFSFDVKVIGEPMPTTKWFAGHKEIRGLDHVKVQHLDYNTKLAVRMAQRCDAGYYTVTAENVNGKDSVEVEVIIIDKPSPPGGPLKVSNVHAEGVTLDWKVPDDDGGQPIEKYIVDKMDEATGRWVPAGETEGPVTGLDVEGLIPGHKYKFRVRAVNRQGPSEPLTTTQAIEAKNPFNKPGKPGTPEIKDFDTDFVELAWTPPEQNGGSPIVGYVIEKKEKYSPVWEKCAQIEGDIPKGKVLDLIEGNQYEFRVVAVNKGGPGDPSDATAPHIARAKKVAPYINRDQLSDIKVRAGSNFEFDITVIGEPIPAKEWNCNDIMIISKDRFKIVNDDKSTKLKVFDSVRGDSGIYSLTVKNSWGTDVGTAKVTVLDIPTPPEGPLKPTNITKSSCNLQWKPPKDDGGTDILHYAVEKMDMETGRWVPMGDVSGTYTRAENLIEGHDYNFRVKAVNKIGESLPLVCSAPITAKDPFGRPDKPGQPTVNDWGKNHVDLEWTPPKKDGGSPISQYIIEKKPKYGPWEKACVVPGNMTATSVPDLKEGEEYEFRVIAVNKGGPGEPSKASAPVTCKARFVAPVIDEYALQDMTVKAGTRINYTVPFEASPAPKVKWSINGQVCQIGGRADIATTKSETVLDIPYCSRSDTGHYSLTLENNLGTATASAHVTVIDRPSPPEGPLEVSSVTKESCKLSWRIPVDDGGAPILHYIIEKMDISRGTWSDAGMTVTLFYEVPRLIHRKEYLFRVKAVNSIGESDTLETTKTTIARNEFDEPDAPEKPIVKDWGEDFVDLAWKPPMNDGGSPITDYIIQKKEKGNPYWMNALEVPSGKTEVKIPDLIKGQEYEFRVIAVNEAGPSEPSDASDIIMCKQRYLAPKIKTPLKDIIIKAGKILNVEIQFIGEPPPEVTWTIDGKELKTDSVRTTVTSIGYHTIVNTVNTKRSDSGTYHLELRNSSGRDEGSFTVTVLDRPGPPQEPLEYEEVTASSVTLSWKPPTDNGGSEITGYVIEKRDLTHGGGWVPAVNHVSPYDTHATVPRLLEGTTYEFRVRAENLQGLSEPITTKEPVVAKNQYDVPGKPSKPEAVDVDKDHIKIKWQQPISNGGSAIKGYEVERRERTSGRWIKLTPDPVRGTEFTDNNVHEGKAYEYRVSAVNAAGTGRASDASEVIIARTMKEKPKISLDAMTGKRIKVREGEPININIQISGAPTPTITWYYEGKRFLPSSRSHEFVTSSTASLNIKNSVRKDSGLYKIEAKNDYGLDMADIEVIVVSKPGPPTGPIEYTTVTPDSVSMSWKPPVDDGGTPITGYIIEMAEYGLDNWKTVPGFCPKEFFTAKGLTEGKKYVFRIRTENMYGASEPLDGKPVIAKSPFDPPDAPSQPEVTGYSPSSVSLSWEPPLNHGGRPITGYYVEKRERGGEWLRANNYPTTNLNFTVHDLREGGKYEFRVIAINEAGPGKPSKPTDIVQCKEQKRKPDPPEAPKVDRITKDSVTLSWRPPKHDGGAKVKGYIVQKKKKGGDWVDANSVPVPNPVHTVGNLSEGEEYTFRVIAVNEAGNSEPSKQSGPVIVEEQANKPVMDLSGVRDITVRAGEDFSIHVPFMAFPQPAAFWFANDSIIDDSDSRVHKQLTGNSASIVVKNSQRSDGGQYRLQLKNPAGFDTATLHVRVLDRPHPPENLHADEFAGDSLTLYWTPPRDNGGSEISNYVVEKKDYNSNVWTKVSSYVTTPFVRVRNLAIGSTYEFRVMAENQYGLSKPAMTIDPIKAKHPFDVPGAPGAPKGVDSSEDSISLIWSKPRHDGGSPIQRYIVEKRLISDDKWTKASMAHIPDTSLKLLLMFISNRVTSLIENHEYEFRVCAVNAAGQGPWSSSSDIIMCCAPPCAPRITSDLSIRDMTVLAGEEFTITVPFTGRPKPTPLWTVNGDEVSPDGRIKFETSENQTIYRNKSAKRATDSGSYTIQLVNTVGSDSASCKVYVVDKPSPPQGPLDCYDITPESCSLSWKPPLDDGGSPITNYVVEKYENATGFWSKCSSFVRSPMYDVFGLETNKMYRFRVRAENQYGVSEPLEMDNSMTAKFPFTAPDPPGQPQIVDWDTSNATLMWDRPRTDGGSKIQGYKVEFRDVAEDANWRVANDYLVKDPTYIVHSLIQGHDYEFRVKAKNAAGLSKPSLPSSKFHLKGKAKVPNPPESPTVVKVGKSFADLKWGPPTSDGGSKITGYIIERREMGGASWLKCNDYNVLDTSFSVLNLVEGNDYEFRILAVNAIGKSEPSICTTPVKICEFVGGEKPDFIVPLKDLIVPLGKLLTLQCEATGTPVPNCRWLRNGREISSGARYRVESAGGVFRLHFNEVSDIDNGDYTCEAYNSVGFAHTSSRVKVGTPPRIERMPNSLNIPEGDNTKVKIFYAGDQPMEVSLTKNGRVVESDDRFKFTVLDDYIIIFIKEIRKEDAGAYTVNLSNSSGSVSGTFTVNITGLPGPPIGPLDVSEITKHTCLLQWNQPKYDGGLKVTHYVVERRDISLPHWICISTTCHDTQFIVQGLTEGQEYLFRVMAVNENGMGPPCEGVNPIKAKSPFDKPSPPGIPVVTQVGGDFVNLSWDRPLDDGGSRVQGYWIDKHEVGSDAWQRVNVAICAPTQVNIPNLIEGRQYEFRVYAQNEAGLSLPSSASNSVEIKDPMAPKAPEIIVPLRNANAIQNHNAQFQCTITGVPKPTISWFKGAREITPSARHHIFAEGDTYTLILNSVYGVDADEYVCRAVNKGGVKSTKAELIIMTAPKFNVPPRFRDTAYFDKGENVVVKIPFTGHPKPKITWYRDNEVIESGSHFHVETSERHAILTIRDASSVDTAPYRVVAENELGMDSAIVKIQISDRPDPPQFPSVEDIGHDSLALLWRPPIWDGGSNVTNYIVEKREHPMSSWIRVGTTRFTTMAITGLSPGHQYEFRVYAENVYGRSDPSSTSDLITTKDTFKKQYKKRQYDFDETGKKIRGKADEKVSDYDQYVFDIYSKYVPQPVDIKTSSVYDHYDILEEIGTGAFGVVHRCRERKTGNIFAAKFIPVSHNLEKELIRKEIDIMNQLHHPKLINLHDAFEDDDEMVLIFEFLSGGELFERITSPDYKMSEAEVINYMRQVCEAVKHMHEKNIIHLDVKPENIMCQTRSSTNVKLIDFGLATKLDPNEVVKISTGTAEFAAPEIVEREPVGFYTDMWAVGVLAYVLLSGLSPFAGENDVDTLKNVKACDWEFDEEAFRNVSEEGKDFIRRLLLRNKEKRMTAHECLLHSWLTGDHRNRTSSISQKNLQRYRDKIRNKYEGWDECVLPLGRLSQYSSLRKLQIDRFSIQDTSFDRRQAAPRFVIKPQSAFCYEGQSVKFTCRVIAIATPTLTWFHNNQELKQSVKFMKRYAGDDYTFVINRAKIDDRGEYIIRAENHYGYREEVVFLNVQPIPKTIPAYVPEVQQVRRREPLQVTYWQETTESAPNFTFLLRPRVMQVRQTCKLLCCLSGKPPPTVKWYKGNRELSKRDYAMSYSDGVVSMEIIDCKPEDSGEYKCVAINKHGTDETNCVVIVESEEESKEQAELAHNFLYSGDRKYIEKHIRPAPAIITTRQEIKSNYSSHTDDDGRTTTQMSTLSSNYSSSTTNGTSPSKKITRRMNSILDTDSPSRSRSTTKELILPPDTAMTPPQFANKLTDKNIDDGECLDLSVVVKGDPEPRVAWTKNGQVLNSSNILDLKYKNGVASLQIQEVFPEDEGVYVCTATNSLGSVETKCKLTVKATALPPGKSPSKDKEDKPPKIVSHLNSAFVNDGDPVTLNCRVAGSNKYDVIWLHNNKEIKPSKDFEYSSVANVHTLKIAEIFPEDSGVYTCEAFNDAGESFSSCSLLVLVPNEPPKEPVFKTFPKSATVTVGEGIEFECAFEGKPEKVSWYKDGNPVNDDPATYQFTQIGQTYKMKILSATLEDMGQYSAQAGGIVAAFSLNAVKES</sequence>
<feature type="domain" description="Ig-like" evidence="13">
    <location>
        <begin position="1642"/>
        <end position="1738"/>
    </location>
</feature>
<feature type="region of interest" description="Disordered" evidence="11">
    <location>
        <begin position="2428"/>
        <end position="2448"/>
    </location>
</feature>
<dbReference type="PROSITE" id="PS50011">
    <property type="entry name" value="PROTEIN_KINASE_DOM"/>
    <property type="match status" value="1"/>
</dbReference>
<feature type="domain" description="Fibronectin type-III" evidence="14">
    <location>
        <begin position="5699"/>
        <end position="5794"/>
    </location>
</feature>
<dbReference type="PRINTS" id="PR00014">
    <property type="entry name" value="FNTYPEIII"/>
</dbReference>
<dbReference type="FunFam" id="2.60.40.10:FF:000003">
    <property type="entry name" value="Titin isoform E"/>
    <property type="match status" value="2"/>
</dbReference>
<dbReference type="FunFam" id="2.60.40.10:FF:000031">
    <property type="entry name" value="Myosin-binding protein C, slow type"/>
    <property type="match status" value="1"/>
</dbReference>
<feature type="region of interest" description="Disordered" evidence="11">
    <location>
        <begin position="4202"/>
        <end position="4230"/>
    </location>
</feature>
<dbReference type="FunFam" id="1.10.510.10:FF:000321">
    <property type="entry name" value="Bent, isoform C"/>
    <property type="match status" value="1"/>
</dbReference>
<dbReference type="GO" id="GO:0050793">
    <property type="term" value="P:regulation of developmental process"/>
    <property type="evidence" value="ECO:0007669"/>
    <property type="project" value="UniProtKB-ARBA"/>
</dbReference>
<feature type="domain" description="Fibronectin type-III" evidence="14">
    <location>
        <begin position="2437"/>
        <end position="2532"/>
    </location>
</feature>
<feature type="domain" description="Ig-like" evidence="13">
    <location>
        <begin position="6003"/>
        <end position="6091"/>
    </location>
</feature>
<dbReference type="InterPro" id="IPR017441">
    <property type="entry name" value="Protein_kinase_ATP_BS"/>
</dbReference>
<dbReference type="FunFam" id="2.60.40.10:FF:000831">
    <property type="entry name" value="Uncharacterized protein, isoform F"/>
    <property type="match status" value="1"/>
</dbReference>
<feature type="region of interest" description="Disordered" evidence="11">
    <location>
        <begin position="27"/>
        <end position="228"/>
    </location>
</feature>
<feature type="domain" description="Protein kinase" evidence="12">
    <location>
        <begin position="6734"/>
        <end position="6989"/>
    </location>
</feature>
<dbReference type="InterPro" id="IPR011009">
    <property type="entry name" value="Kinase-like_dom_sf"/>
</dbReference>
<feature type="region of interest" description="Disordered" evidence="11">
    <location>
        <begin position="5175"/>
        <end position="5220"/>
    </location>
</feature>
<feature type="domain" description="Ig-like" evidence="13">
    <location>
        <begin position="7593"/>
        <end position="7677"/>
    </location>
</feature>
<dbReference type="Pfam" id="PF07679">
    <property type="entry name" value="I-set"/>
    <property type="match status" value="29"/>
</dbReference>
<dbReference type="PANTHER" id="PTHR14340">
    <property type="entry name" value="MICROFIBRIL-ASSOCIATED GLYCOPROTEIN 3"/>
    <property type="match status" value="1"/>
</dbReference>
<dbReference type="FunFam" id="2.60.40.10:FF:000460">
    <property type="entry name" value="Bent, isoform J"/>
    <property type="match status" value="1"/>
</dbReference>
<feature type="compositionally biased region" description="Low complexity" evidence="11">
    <location>
        <begin position="7331"/>
        <end position="7348"/>
    </location>
</feature>
<dbReference type="GO" id="GO:0005524">
    <property type="term" value="F:ATP binding"/>
    <property type="evidence" value="ECO:0007669"/>
    <property type="project" value="UniProtKB-UniRule"/>
</dbReference>
<dbReference type="FunFam" id="2.60.40.10:FF:002083">
    <property type="entry name" value="Protein CBR-UNC-22"/>
    <property type="match status" value="4"/>
</dbReference>
<dbReference type="PROSITE" id="PS00107">
    <property type="entry name" value="PROTEIN_KINASE_ATP"/>
    <property type="match status" value="1"/>
</dbReference>
<dbReference type="GO" id="GO:0045214">
    <property type="term" value="P:sarcomere organization"/>
    <property type="evidence" value="ECO:0007669"/>
    <property type="project" value="TreeGrafter"/>
</dbReference>
<feature type="domain" description="Ig-like" evidence="13">
    <location>
        <begin position="3715"/>
        <end position="3804"/>
    </location>
</feature>
<proteinExistence type="inferred from homology"/>
<dbReference type="SMART" id="SM00408">
    <property type="entry name" value="IGc2"/>
    <property type="match status" value="21"/>
</dbReference>
<feature type="domain" description="Fibronectin type-III" evidence="14">
    <location>
        <begin position="1746"/>
        <end position="1839"/>
    </location>
</feature>
<feature type="domain" description="Fibronectin type-III" evidence="14">
    <location>
        <begin position="2732"/>
        <end position="2827"/>
    </location>
</feature>
<dbReference type="SUPFAM" id="SSF49265">
    <property type="entry name" value="Fibronectin type III"/>
    <property type="match status" value="21"/>
</dbReference>
<feature type="domain" description="Fibronectin type-III" evidence="14">
    <location>
        <begin position="1141"/>
        <end position="1236"/>
    </location>
</feature>
<feature type="domain" description="Ig-like" evidence="13">
    <location>
        <begin position="7057"/>
        <end position="7145"/>
    </location>
</feature>
<feature type="binding site" evidence="10">
    <location>
        <position position="6763"/>
    </location>
    <ligand>
        <name>ATP</name>
        <dbReference type="ChEBI" id="CHEBI:30616"/>
    </ligand>
</feature>
<dbReference type="PROSITE" id="PS00108">
    <property type="entry name" value="PROTEIN_KINASE_ST"/>
    <property type="match status" value="1"/>
</dbReference>
<dbReference type="InterPro" id="IPR036116">
    <property type="entry name" value="FN3_sf"/>
</dbReference>
<evidence type="ECO:0000256" key="8">
    <source>
        <dbReference type="ARBA" id="ARBA00023157"/>
    </source>
</evidence>
<dbReference type="FunFam" id="2.60.40.10:FF:000567">
    <property type="entry name" value="Uncharacterized protein, isoform G"/>
    <property type="match status" value="6"/>
</dbReference>
<dbReference type="GO" id="GO:0004672">
    <property type="term" value="F:protein kinase activity"/>
    <property type="evidence" value="ECO:0007669"/>
    <property type="project" value="InterPro"/>
</dbReference>
<dbReference type="EMBL" id="HBUF01603574">
    <property type="protein sequence ID" value="CAG6776864.1"/>
    <property type="molecule type" value="Transcribed_RNA"/>
</dbReference>
<feature type="compositionally biased region" description="Basic and acidic residues" evidence="11">
    <location>
        <begin position="4218"/>
        <end position="4230"/>
    </location>
</feature>
<feature type="compositionally biased region" description="Basic and acidic residues" evidence="11">
    <location>
        <begin position="133"/>
        <end position="148"/>
    </location>
</feature>
<feature type="domain" description="Ig-like" evidence="13">
    <location>
        <begin position="2536"/>
        <end position="2625"/>
    </location>
</feature>